<keyword evidence="1 2" id="KW-0378">Hydrolase</keyword>
<evidence type="ECO:0000313" key="3">
    <source>
        <dbReference type="Proteomes" id="UP000292445"/>
    </source>
</evidence>
<dbReference type="InterPro" id="IPR036412">
    <property type="entry name" value="HAD-like_sf"/>
</dbReference>
<dbReference type="Proteomes" id="UP000292445">
    <property type="component" value="Unassembled WGS sequence"/>
</dbReference>
<sequence>MLLSQYAADEQPGSEWIVLCDFDGTISKQDVTDTLLEHFGRPGWQELEDAWERGEIGSRECMAKQIALLDASKEELDALVANIEIDPAFPEFVAQARRLGTPVHIVSDGLAGVIAAIMERHGLADLPVVANRFEQAGPRSWQLTFPYADAACRKASGTCKCSYGSGVRGLHEKILYVGDGASDFCVSGTVDFVLAKHRLIDYCREHGLVHIPIAGFDQARNALDFILKGQLHAIAQPPRGFTIAPAAASTA</sequence>
<dbReference type="PANTHER" id="PTHR28181:SF2">
    <property type="entry name" value="PHOSPHORIC MONOESTER HYDROLASE"/>
    <property type="match status" value="1"/>
</dbReference>
<comment type="caution">
    <text evidence="2">The sequence shown here is derived from an EMBL/GenBank/DDBJ whole genome shotgun (WGS) entry which is preliminary data.</text>
</comment>
<evidence type="ECO:0000256" key="1">
    <source>
        <dbReference type="ARBA" id="ARBA00022801"/>
    </source>
</evidence>
<dbReference type="SUPFAM" id="SSF56784">
    <property type="entry name" value="HAD-like"/>
    <property type="match status" value="1"/>
</dbReference>
<dbReference type="OrthoDB" id="9804940at2"/>
<dbReference type="EMBL" id="SGXC01000003">
    <property type="protein sequence ID" value="RZS78259.1"/>
    <property type="molecule type" value="Genomic_DNA"/>
</dbReference>
<name>A0A4Q7N8A4_9BURK</name>
<dbReference type="InterPro" id="IPR023214">
    <property type="entry name" value="HAD_sf"/>
</dbReference>
<dbReference type="Gene3D" id="3.40.50.1000">
    <property type="entry name" value="HAD superfamily/HAD-like"/>
    <property type="match status" value="1"/>
</dbReference>
<proteinExistence type="predicted"/>
<protein>
    <submittedName>
        <fullName evidence="2">HAD superfamily phosphoserine phosphatase-like hydrolase/2,3-diketo-5-methylthio-1-phosphopentane phosphatase</fullName>
    </submittedName>
</protein>
<accession>A0A4Q7N8A4</accession>
<evidence type="ECO:0000313" key="2">
    <source>
        <dbReference type="EMBL" id="RZS78259.1"/>
    </source>
</evidence>
<keyword evidence="3" id="KW-1185">Reference proteome</keyword>
<dbReference type="NCBIfam" id="TIGR01489">
    <property type="entry name" value="DKMTPPase-SF"/>
    <property type="match status" value="1"/>
</dbReference>
<dbReference type="Pfam" id="PF12710">
    <property type="entry name" value="HAD"/>
    <property type="match status" value="1"/>
</dbReference>
<dbReference type="PANTHER" id="PTHR28181">
    <property type="entry name" value="UPF0655 PROTEIN YCR015C"/>
    <property type="match status" value="1"/>
</dbReference>
<dbReference type="Gene3D" id="3.90.1470.20">
    <property type="match status" value="1"/>
</dbReference>
<reference evidence="2 3" key="1">
    <citation type="submission" date="2019-02" db="EMBL/GenBank/DDBJ databases">
        <title>Genomic Encyclopedia of Type Strains, Phase IV (KMG-IV): sequencing the most valuable type-strain genomes for metagenomic binning, comparative biology and taxonomic classification.</title>
        <authorList>
            <person name="Goeker M."/>
        </authorList>
    </citation>
    <scope>NUCLEOTIDE SEQUENCE [LARGE SCALE GENOMIC DNA]</scope>
    <source>
        <strain evidence="2 3">K24</strain>
    </source>
</reference>
<dbReference type="NCBIfam" id="TIGR01488">
    <property type="entry name" value="HAD-SF-IB"/>
    <property type="match status" value="1"/>
</dbReference>
<dbReference type="InterPro" id="IPR006384">
    <property type="entry name" value="HAD_hydro_PyrdxlP_Pase-like"/>
</dbReference>
<dbReference type="GO" id="GO:0016791">
    <property type="term" value="F:phosphatase activity"/>
    <property type="evidence" value="ECO:0007669"/>
    <property type="project" value="InterPro"/>
</dbReference>
<dbReference type="AlphaFoldDB" id="A0A4Q7N8A4"/>
<dbReference type="RefSeq" id="WP_130360895.1">
    <property type="nucleotide sequence ID" value="NZ_SGXC01000003.1"/>
</dbReference>
<dbReference type="InterPro" id="IPR050849">
    <property type="entry name" value="HAD-like_hydrolase_phosphatase"/>
</dbReference>
<gene>
    <name evidence="2" type="ORF">EV675_4903</name>
</gene>
<organism evidence="2 3">
    <name type="scientific">Pigmentiphaga kullae</name>
    <dbReference type="NCBI Taxonomy" id="151784"/>
    <lineage>
        <taxon>Bacteria</taxon>
        <taxon>Pseudomonadati</taxon>
        <taxon>Pseudomonadota</taxon>
        <taxon>Betaproteobacteria</taxon>
        <taxon>Burkholderiales</taxon>
        <taxon>Alcaligenaceae</taxon>
        <taxon>Pigmentiphaga</taxon>
    </lineage>
</organism>